<dbReference type="SUPFAM" id="SSF55961">
    <property type="entry name" value="Bet v1-like"/>
    <property type="match status" value="1"/>
</dbReference>
<organism evidence="1 2">
    <name type="scientific">Aphanomyces euteiches</name>
    <dbReference type="NCBI Taxonomy" id="100861"/>
    <lineage>
        <taxon>Eukaryota</taxon>
        <taxon>Sar</taxon>
        <taxon>Stramenopiles</taxon>
        <taxon>Oomycota</taxon>
        <taxon>Saprolegniomycetes</taxon>
        <taxon>Saprolegniales</taxon>
        <taxon>Verrucalvaceae</taxon>
        <taxon>Aphanomyces</taxon>
    </lineage>
</organism>
<dbReference type="Proteomes" id="UP000481153">
    <property type="component" value="Unassembled WGS sequence"/>
</dbReference>
<evidence type="ECO:0000313" key="1">
    <source>
        <dbReference type="EMBL" id="KAF0723264.1"/>
    </source>
</evidence>
<dbReference type="PANTHER" id="PTHR13510">
    <property type="entry name" value="FYVE-FINGER-CONTAINING RAB5 EFFECTOR PROTEIN RABENOSYN-5-RELATED"/>
    <property type="match status" value="1"/>
</dbReference>
<dbReference type="AlphaFoldDB" id="A0A6G0W810"/>
<gene>
    <name evidence="1" type="ORF">Ae201684_017783</name>
</gene>
<accession>A0A6G0W810</accession>
<dbReference type="VEuPathDB" id="FungiDB:AeMF1_018099"/>
<evidence type="ECO:0000313" key="2">
    <source>
        <dbReference type="Proteomes" id="UP000481153"/>
    </source>
</evidence>
<protein>
    <recommendedName>
        <fullName evidence="3">START domain-containing protein</fullName>
    </recommendedName>
</protein>
<evidence type="ECO:0008006" key="3">
    <source>
        <dbReference type="Google" id="ProtNLM"/>
    </source>
</evidence>
<proteinExistence type="predicted"/>
<sequence length="225" mass="25094">MARKRQSLLPPSYLNRPPLSPEAIQHYAALGMQSAETLVAKAKLVDGPYDWTLHKDESELKIYKQQQQRGGGHHRAGQGRPSRYCGVMHVIGDLDEYIAVFRNDTTDQAREWYRRYATDASIDVAVLHTVSPRHPDRPNDSTHIKWSVGKGMLDGLVAKRDFVFLETNVEFKLDGKRAWVRSCRSIDLAGGGFPTTRGSNSAAAVDPCTTWALSWSNPADRGTST</sequence>
<keyword evidence="2" id="KW-1185">Reference proteome</keyword>
<name>A0A6G0W810_9STRA</name>
<dbReference type="InterPro" id="IPR023393">
    <property type="entry name" value="START-like_dom_sf"/>
</dbReference>
<dbReference type="PANTHER" id="PTHR13510:SF44">
    <property type="entry name" value="RABENOSYN-5"/>
    <property type="match status" value="1"/>
</dbReference>
<comment type="caution">
    <text evidence="1">The sequence shown here is derived from an EMBL/GenBank/DDBJ whole genome shotgun (WGS) entry which is preliminary data.</text>
</comment>
<dbReference type="Gene3D" id="3.30.530.20">
    <property type="match status" value="1"/>
</dbReference>
<reference evidence="1 2" key="1">
    <citation type="submission" date="2019-07" db="EMBL/GenBank/DDBJ databases">
        <title>Genomics analysis of Aphanomyces spp. identifies a new class of oomycete effector associated with host adaptation.</title>
        <authorList>
            <person name="Gaulin E."/>
        </authorList>
    </citation>
    <scope>NUCLEOTIDE SEQUENCE [LARGE SCALE GENOMIC DNA]</scope>
    <source>
        <strain evidence="1 2">ATCC 201684</strain>
    </source>
</reference>
<dbReference type="EMBL" id="VJMJ01000312">
    <property type="protein sequence ID" value="KAF0723264.1"/>
    <property type="molecule type" value="Genomic_DNA"/>
</dbReference>
<dbReference type="InterPro" id="IPR052727">
    <property type="entry name" value="Rab4/Rab5_effector"/>
</dbReference>